<feature type="chain" id="PRO_5002568467" description="F-box domain-containing protein" evidence="2">
    <location>
        <begin position="17"/>
        <end position="978"/>
    </location>
</feature>
<feature type="region of interest" description="Disordered" evidence="1">
    <location>
        <begin position="340"/>
        <end position="424"/>
    </location>
</feature>
<dbReference type="AlphaFoldDB" id="A0A0G4NHZ4"/>
<feature type="signal peptide" evidence="2">
    <location>
        <begin position="1"/>
        <end position="16"/>
    </location>
</feature>
<dbReference type="EMBL" id="CVQI01035273">
    <property type="protein sequence ID" value="CRK46112.1"/>
    <property type="molecule type" value="Genomic_DNA"/>
</dbReference>
<evidence type="ECO:0000256" key="1">
    <source>
        <dbReference type="SAM" id="MobiDB-lite"/>
    </source>
</evidence>
<accession>A0A0G4NHZ4</accession>
<feature type="compositionally biased region" description="Basic and acidic residues" evidence="1">
    <location>
        <begin position="188"/>
        <end position="201"/>
    </location>
</feature>
<keyword evidence="2" id="KW-0732">Signal</keyword>
<evidence type="ECO:0000256" key="2">
    <source>
        <dbReference type="SAM" id="SignalP"/>
    </source>
</evidence>
<sequence length="978" mass="106836">MRFAAPAVAFAGLAVASYYEAPAVSSAPAVVSSAPAYESVSAPAPLETEYSTKYFTVTDCPDTVTDCPAHSTVITSSVVPLTTSTIYETREHTVTSCPPTVPKCPADSTKVVTETIAVSTTVCEVTPTEVYPQPPHATETGNKPEEPKHVPTKPAYPEQPEHPTKPAYPEEPSKPTTPAHPEYPEVPSKPEHPTKPAHPEEPVCVPTKSVKTISTSVTTVVPTAPAASAPYEAPAVSSAPAVVSSAPAYESVSAPAPLETEYSTKYFTVTDCPDTVTDCPAHSTVITSSVVPLTTSTIYETREHTVTSCPPTVPKCPADSTKVVTETIAVSTTVCEVTPTEVYPQPPHATETGSKPEEPEHVPTKPVYPEQPEHPTKPAQPEHPTKPAYPEEPSKPTTPAHPEYPEVPSKPEQPTKPAHPEEPVCVPTKSVKTISTSVTTVVPTVIYETVEVPCPTPSAPSATIPVHTPAVPTYPAGHGNQTVPAVPTGTAPVEAGVAGVSGSVFTFNSPSQPRISDRLSQIYIDSSRPNTMRWKDLFASSTLLRQKPLETHNTRSSVKMAKDETEELIELIEDMSVVEFLRHQLRPASRQSSASPSCPAVQLKATKGTPILDLPLEMILRIAWHLRPADQAALSMSSKVLLGCLEGRLQPMNTMHRKTFLQTLERDPGVGNHLYYCTFCIRLHRFDPCWGIINWQAGPRQAKQCRWWTKPRAINLRPHGWYVFITNLFPSAVRIHYYHGRLVMNRHRRGAPSGLPLERLQIERLTWTCMGVPQGGNVVRTAEMEPQVISDELFLCSTTTVTAANGGGCSLDKLRAHVAALDLQVCGHEAMILKTPRHRISPTWLLDLYEQWRPGAAGSRAIAAWSPCPSSRTPIVVSSCGACATDTESWYEMQEDAGPGDSTGKQWVFTLKSYHQLGPCRRPMDFQRRGFMWRGWEAEAFRPRAYREPVRDMVAFPHGSVMVRWRVRDTRAFDFSGP</sequence>
<dbReference type="Proteomes" id="UP000045706">
    <property type="component" value="Unassembled WGS sequence"/>
</dbReference>
<evidence type="ECO:0000313" key="3">
    <source>
        <dbReference type="EMBL" id="CRK46112.1"/>
    </source>
</evidence>
<proteinExistence type="predicted"/>
<gene>
    <name evidence="3" type="ORF">BN1723_006891</name>
</gene>
<name>A0A0G4NHZ4_VERLO</name>
<feature type="region of interest" description="Disordered" evidence="1">
    <location>
        <begin position="128"/>
        <end position="205"/>
    </location>
</feature>
<evidence type="ECO:0000313" key="4">
    <source>
        <dbReference type="Proteomes" id="UP000045706"/>
    </source>
</evidence>
<organism evidence="3 4">
    <name type="scientific">Verticillium longisporum</name>
    <name type="common">Verticillium dahliae var. longisporum</name>
    <dbReference type="NCBI Taxonomy" id="100787"/>
    <lineage>
        <taxon>Eukaryota</taxon>
        <taxon>Fungi</taxon>
        <taxon>Dikarya</taxon>
        <taxon>Ascomycota</taxon>
        <taxon>Pezizomycotina</taxon>
        <taxon>Sordariomycetes</taxon>
        <taxon>Hypocreomycetidae</taxon>
        <taxon>Glomerellales</taxon>
        <taxon>Plectosphaerellaceae</taxon>
        <taxon>Verticillium</taxon>
    </lineage>
</organism>
<evidence type="ECO:0008006" key="5">
    <source>
        <dbReference type="Google" id="ProtNLM"/>
    </source>
</evidence>
<feature type="compositionally biased region" description="Basic and acidic residues" evidence="1">
    <location>
        <begin position="354"/>
        <end position="363"/>
    </location>
</feature>
<protein>
    <recommendedName>
        <fullName evidence="5">F-box domain-containing protein</fullName>
    </recommendedName>
</protein>
<reference evidence="4" key="1">
    <citation type="submission" date="2015-05" db="EMBL/GenBank/DDBJ databases">
        <authorList>
            <person name="Fogelqvist Johan"/>
        </authorList>
    </citation>
    <scope>NUCLEOTIDE SEQUENCE [LARGE SCALE GENOMIC DNA]</scope>
</reference>